<name>A0A381THY7_9ZZZZ</name>
<organism evidence="1">
    <name type="scientific">marine metagenome</name>
    <dbReference type="NCBI Taxonomy" id="408172"/>
    <lineage>
        <taxon>unclassified sequences</taxon>
        <taxon>metagenomes</taxon>
        <taxon>ecological metagenomes</taxon>
    </lineage>
</organism>
<gene>
    <name evidence="1" type="ORF">METZ01_LOCUS68273</name>
</gene>
<dbReference type="AlphaFoldDB" id="A0A381THY7"/>
<dbReference type="EMBL" id="UINC01004585">
    <property type="protein sequence ID" value="SVA15419.1"/>
    <property type="molecule type" value="Genomic_DNA"/>
</dbReference>
<proteinExistence type="predicted"/>
<evidence type="ECO:0000313" key="1">
    <source>
        <dbReference type="EMBL" id="SVA15419.1"/>
    </source>
</evidence>
<accession>A0A381THY7</accession>
<sequence length="87" mass="9708">MGLSHREFFASLATLAREVSCRVSDSGAILEYDSGEVHIALGPESQRQLGLMKLPQTWVSLEFRNLSKAQRAIFLERFDLAFHRGGG</sequence>
<reference evidence="1" key="1">
    <citation type="submission" date="2018-05" db="EMBL/GenBank/DDBJ databases">
        <authorList>
            <person name="Lanie J.A."/>
            <person name="Ng W.-L."/>
            <person name="Kazmierczak K.M."/>
            <person name="Andrzejewski T.M."/>
            <person name="Davidsen T.M."/>
            <person name="Wayne K.J."/>
            <person name="Tettelin H."/>
            <person name="Glass J.I."/>
            <person name="Rusch D."/>
            <person name="Podicherti R."/>
            <person name="Tsui H.-C.T."/>
            <person name="Winkler M.E."/>
        </authorList>
    </citation>
    <scope>NUCLEOTIDE SEQUENCE</scope>
</reference>
<protein>
    <submittedName>
        <fullName evidence="1">Uncharacterized protein</fullName>
    </submittedName>
</protein>